<feature type="chain" id="PRO_5042865650" description="M23ase beta-sheet core domain-containing protein" evidence="1">
    <location>
        <begin position="23"/>
        <end position="636"/>
    </location>
</feature>
<feature type="domain" description="M23ase beta-sheet core" evidence="2">
    <location>
        <begin position="55"/>
        <end position="123"/>
    </location>
</feature>
<accession>A0AAN4VXQ3</accession>
<dbReference type="AlphaFoldDB" id="A0AAN4VXQ3"/>
<dbReference type="InterPro" id="IPR011055">
    <property type="entry name" value="Dup_hybrid_motif"/>
</dbReference>
<dbReference type="EMBL" id="BQKE01000001">
    <property type="protein sequence ID" value="GJM60873.1"/>
    <property type="molecule type" value="Genomic_DNA"/>
</dbReference>
<dbReference type="Proteomes" id="UP001310022">
    <property type="component" value="Unassembled WGS sequence"/>
</dbReference>
<name>A0AAN4VXQ3_9BACT</name>
<dbReference type="InterPro" id="IPR016047">
    <property type="entry name" value="M23ase_b-sheet_dom"/>
</dbReference>
<feature type="domain" description="M23ase beta-sheet core" evidence="2">
    <location>
        <begin position="142"/>
        <end position="173"/>
    </location>
</feature>
<dbReference type="PANTHER" id="PTHR21666:SF270">
    <property type="entry name" value="MUREIN HYDROLASE ACTIVATOR ENVC"/>
    <property type="match status" value="1"/>
</dbReference>
<sequence>MKCSPILFFSFLFYLLSFPLLAQVEAEKGYYIFPIQTGKTNFLSGTMGELRPGHFHAGIDIKTKGVTGLPVYAAADGYISRIKISHGGYGWALYIAHPNGSTTVYGHLLSFNDKIAQEVLKKQYQEKSYTIEMFPDPKDFPVKQGEVIALSGNSGGSGGPHLHFEIRDKEQRVVNPLSYGFKEIKDDTPPSAVRLALRPMEIDSRINHGFQWTDWPLSLKNGHYEITDPIAANGKLGIEIMAFDRLNGASNKNGVSSFELFINDSLTYQHHLDLLSFVESRQILVHTNYEIEKLRRQRFAKLYLDQGNHLAFQQQAYGDGTFWVEPDSTYHIRIRMTDAYQNKREVRFTIQGETPDRSEIPGMDKSKAPYGFKLAGNILKYWEQKPADEYKESLLYEGHARRIKTADYSNENSQYYLIDLYDGIPDSIKISSNTIRPPFQIEIPAASNINFFHKNLKLKFTKNTLFQDLYLNTDYQYDEKLKEEIFSIGETTIPLKSNFYAELKLQQAYEQEKAAVYRKVGKGYSYIGGTWEEEKVIKFKSRSFGQFTIKYDSIPPKIHPIIVNNKKCKFRITDERSGISSYNAWINDQWLLLHYDYKTNMIWSERLDKTIPLKGLLRVEVTDQIGNKKIYEKHIP</sequence>
<reference evidence="3 4" key="1">
    <citation type="submission" date="2021-12" db="EMBL/GenBank/DDBJ databases">
        <title>Genome sequencing of bacteria with rrn-lacking chromosome and rrn-plasmid.</title>
        <authorList>
            <person name="Anda M."/>
            <person name="Iwasaki W."/>
        </authorList>
    </citation>
    <scope>NUCLEOTIDE SEQUENCE [LARGE SCALE GENOMIC DNA]</scope>
    <source>
        <strain evidence="3 4">NBRC 15940</strain>
    </source>
</reference>
<protein>
    <recommendedName>
        <fullName evidence="2">M23ase beta-sheet core domain-containing protein</fullName>
    </recommendedName>
</protein>
<organism evidence="3 4">
    <name type="scientific">Persicobacter diffluens</name>
    <dbReference type="NCBI Taxonomy" id="981"/>
    <lineage>
        <taxon>Bacteria</taxon>
        <taxon>Pseudomonadati</taxon>
        <taxon>Bacteroidota</taxon>
        <taxon>Cytophagia</taxon>
        <taxon>Cytophagales</taxon>
        <taxon>Persicobacteraceae</taxon>
        <taxon>Persicobacter</taxon>
    </lineage>
</organism>
<evidence type="ECO:0000313" key="4">
    <source>
        <dbReference type="Proteomes" id="UP001310022"/>
    </source>
</evidence>
<evidence type="ECO:0000313" key="3">
    <source>
        <dbReference type="EMBL" id="GJM60873.1"/>
    </source>
</evidence>
<dbReference type="SUPFAM" id="SSF51261">
    <property type="entry name" value="Duplicated hybrid motif"/>
    <property type="match status" value="1"/>
</dbReference>
<dbReference type="Pfam" id="PF01551">
    <property type="entry name" value="Peptidase_M23"/>
    <property type="match status" value="2"/>
</dbReference>
<evidence type="ECO:0000256" key="1">
    <source>
        <dbReference type="SAM" id="SignalP"/>
    </source>
</evidence>
<dbReference type="RefSeq" id="WP_338236534.1">
    <property type="nucleotide sequence ID" value="NZ_BQKE01000001.1"/>
</dbReference>
<feature type="signal peptide" evidence="1">
    <location>
        <begin position="1"/>
        <end position="22"/>
    </location>
</feature>
<keyword evidence="4" id="KW-1185">Reference proteome</keyword>
<dbReference type="CDD" id="cd12797">
    <property type="entry name" value="M23_peptidase"/>
    <property type="match status" value="1"/>
</dbReference>
<gene>
    <name evidence="3" type="ORF">PEDI_14250</name>
</gene>
<dbReference type="Gene3D" id="2.70.70.10">
    <property type="entry name" value="Glucose Permease (Domain IIA)"/>
    <property type="match status" value="1"/>
</dbReference>
<evidence type="ECO:0000259" key="2">
    <source>
        <dbReference type="Pfam" id="PF01551"/>
    </source>
</evidence>
<dbReference type="InterPro" id="IPR050570">
    <property type="entry name" value="Cell_wall_metabolism_enzyme"/>
</dbReference>
<dbReference type="GO" id="GO:0004222">
    <property type="term" value="F:metalloendopeptidase activity"/>
    <property type="evidence" value="ECO:0007669"/>
    <property type="project" value="TreeGrafter"/>
</dbReference>
<keyword evidence="1" id="KW-0732">Signal</keyword>
<proteinExistence type="predicted"/>
<comment type="caution">
    <text evidence="3">The sequence shown here is derived from an EMBL/GenBank/DDBJ whole genome shotgun (WGS) entry which is preliminary data.</text>
</comment>
<dbReference type="PANTHER" id="PTHR21666">
    <property type="entry name" value="PEPTIDASE-RELATED"/>
    <property type="match status" value="1"/>
</dbReference>